<comment type="caution">
    <text evidence="2">The sequence shown here is derived from an EMBL/GenBank/DDBJ whole genome shotgun (WGS) entry which is preliminary data.</text>
</comment>
<reference evidence="2 3" key="1">
    <citation type="submission" date="2021-06" db="EMBL/GenBank/DDBJ databases">
        <title>Caerostris extrusa draft genome.</title>
        <authorList>
            <person name="Kono N."/>
            <person name="Arakawa K."/>
        </authorList>
    </citation>
    <scope>NUCLEOTIDE SEQUENCE [LARGE SCALE GENOMIC DNA]</scope>
</reference>
<keyword evidence="3" id="KW-1185">Reference proteome</keyword>
<evidence type="ECO:0000313" key="3">
    <source>
        <dbReference type="Proteomes" id="UP001054945"/>
    </source>
</evidence>
<evidence type="ECO:0000313" key="2">
    <source>
        <dbReference type="EMBL" id="GIY66999.1"/>
    </source>
</evidence>
<dbReference type="EMBL" id="BPLR01014185">
    <property type="protein sequence ID" value="GIY66999.1"/>
    <property type="molecule type" value="Genomic_DNA"/>
</dbReference>
<dbReference type="AlphaFoldDB" id="A0AAV4VAG5"/>
<name>A0AAV4VAG5_CAEEX</name>
<evidence type="ECO:0000256" key="1">
    <source>
        <dbReference type="SAM" id="MobiDB-lite"/>
    </source>
</evidence>
<dbReference type="Proteomes" id="UP001054945">
    <property type="component" value="Unassembled WGS sequence"/>
</dbReference>
<organism evidence="2 3">
    <name type="scientific">Caerostris extrusa</name>
    <name type="common">Bark spider</name>
    <name type="synonym">Caerostris bankana</name>
    <dbReference type="NCBI Taxonomy" id="172846"/>
    <lineage>
        <taxon>Eukaryota</taxon>
        <taxon>Metazoa</taxon>
        <taxon>Ecdysozoa</taxon>
        <taxon>Arthropoda</taxon>
        <taxon>Chelicerata</taxon>
        <taxon>Arachnida</taxon>
        <taxon>Araneae</taxon>
        <taxon>Araneomorphae</taxon>
        <taxon>Entelegynae</taxon>
        <taxon>Araneoidea</taxon>
        <taxon>Araneidae</taxon>
        <taxon>Caerostris</taxon>
    </lineage>
</organism>
<proteinExistence type="predicted"/>
<feature type="region of interest" description="Disordered" evidence="1">
    <location>
        <begin position="87"/>
        <end position="109"/>
    </location>
</feature>
<protein>
    <submittedName>
        <fullName evidence="2">Uncharacterized protein</fullName>
    </submittedName>
</protein>
<feature type="compositionally biased region" description="Basic and acidic residues" evidence="1">
    <location>
        <begin position="91"/>
        <end position="109"/>
    </location>
</feature>
<gene>
    <name evidence="2" type="ORF">CEXT_553521</name>
</gene>
<accession>A0AAV4VAG5</accession>
<sequence>MGYVVMTTLKQPPLERGDQFRVYQTMTSSAQKSYNQKTTNPITLFFTFSGKTFEGRAAKHAFRPIRTGRREKERNSGKLTEVIPLESSDASARKGSKETTRWKGGKGRNDSKQVFLMRNNSGDRFIQCSWRGFSCSRIRWVA</sequence>